<dbReference type="HOGENOM" id="CLU_492209_0_0_1"/>
<evidence type="ECO:0000313" key="4">
    <source>
        <dbReference type="Proteomes" id="UP000009168"/>
    </source>
</evidence>
<dbReference type="InParanoid" id="Q22MK3"/>
<protein>
    <submittedName>
        <fullName evidence="3">Uncharacterized protein</fullName>
    </submittedName>
</protein>
<dbReference type="RefSeq" id="XP_977017.2">
    <property type="nucleotide sequence ID" value="XM_971924.2"/>
</dbReference>
<evidence type="ECO:0000256" key="2">
    <source>
        <dbReference type="SAM" id="MobiDB-lite"/>
    </source>
</evidence>
<feature type="compositionally biased region" description="Low complexity" evidence="2">
    <location>
        <begin position="529"/>
        <end position="543"/>
    </location>
</feature>
<evidence type="ECO:0000256" key="1">
    <source>
        <dbReference type="SAM" id="Coils"/>
    </source>
</evidence>
<evidence type="ECO:0000313" key="3">
    <source>
        <dbReference type="EMBL" id="EAR86319.2"/>
    </source>
</evidence>
<feature type="region of interest" description="Disordered" evidence="2">
    <location>
        <begin position="529"/>
        <end position="577"/>
    </location>
</feature>
<gene>
    <name evidence="3" type="ORF">TTHERM_00035170</name>
</gene>
<organism evidence="3 4">
    <name type="scientific">Tetrahymena thermophila (strain SB210)</name>
    <dbReference type="NCBI Taxonomy" id="312017"/>
    <lineage>
        <taxon>Eukaryota</taxon>
        <taxon>Sar</taxon>
        <taxon>Alveolata</taxon>
        <taxon>Ciliophora</taxon>
        <taxon>Intramacronucleata</taxon>
        <taxon>Oligohymenophorea</taxon>
        <taxon>Hymenostomatida</taxon>
        <taxon>Tetrahymenina</taxon>
        <taxon>Tetrahymenidae</taxon>
        <taxon>Tetrahymena</taxon>
    </lineage>
</organism>
<reference evidence="4" key="1">
    <citation type="journal article" date="2006" name="PLoS Biol.">
        <title>Macronuclear genome sequence of the ciliate Tetrahymena thermophila, a model eukaryote.</title>
        <authorList>
            <person name="Eisen J.A."/>
            <person name="Coyne R.S."/>
            <person name="Wu M."/>
            <person name="Wu D."/>
            <person name="Thiagarajan M."/>
            <person name="Wortman J.R."/>
            <person name="Badger J.H."/>
            <person name="Ren Q."/>
            <person name="Amedeo P."/>
            <person name="Jones K.M."/>
            <person name="Tallon L.J."/>
            <person name="Delcher A.L."/>
            <person name="Salzberg S.L."/>
            <person name="Silva J.C."/>
            <person name="Haas B.J."/>
            <person name="Majoros W.H."/>
            <person name="Farzad M."/>
            <person name="Carlton J.M."/>
            <person name="Smith R.K. Jr."/>
            <person name="Garg J."/>
            <person name="Pearlman R.E."/>
            <person name="Karrer K.M."/>
            <person name="Sun L."/>
            <person name="Manning G."/>
            <person name="Elde N.C."/>
            <person name="Turkewitz A.P."/>
            <person name="Asai D.J."/>
            <person name="Wilkes D.E."/>
            <person name="Wang Y."/>
            <person name="Cai H."/>
            <person name="Collins K."/>
            <person name="Stewart B.A."/>
            <person name="Lee S.R."/>
            <person name="Wilamowska K."/>
            <person name="Weinberg Z."/>
            <person name="Ruzzo W.L."/>
            <person name="Wloga D."/>
            <person name="Gaertig J."/>
            <person name="Frankel J."/>
            <person name="Tsao C.-C."/>
            <person name="Gorovsky M.A."/>
            <person name="Keeling P.J."/>
            <person name="Waller R.F."/>
            <person name="Patron N.J."/>
            <person name="Cherry J.M."/>
            <person name="Stover N.A."/>
            <person name="Krieger C.J."/>
            <person name="del Toro C."/>
            <person name="Ryder H.F."/>
            <person name="Williamson S.C."/>
            <person name="Barbeau R.A."/>
            <person name="Hamilton E.P."/>
            <person name="Orias E."/>
        </authorList>
    </citation>
    <scope>NUCLEOTIDE SEQUENCE [LARGE SCALE GENOMIC DNA]</scope>
    <source>
        <strain evidence="4">SB210</strain>
    </source>
</reference>
<keyword evidence="4" id="KW-1185">Reference proteome</keyword>
<dbReference type="KEGG" id="tet:TTHERM_00035170"/>
<proteinExistence type="predicted"/>
<dbReference type="EMBL" id="GG662720">
    <property type="protein sequence ID" value="EAR86319.2"/>
    <property type="molecule type" value="Genomic_DNA"/>
</dbReference>
<dbReference type="STRING" id="312017.Q22MK3"/>
<feature type="coiled-coil region" evidence="1">
    <location>
        <begin position="128"/>
        <end position="436"/>
    </location>
</feature>
<dbReference type="GeneID" id="7843913"/>
<dbReference type="AlphaFoldDB" id="Q22MK3"/>
<sequence>MQQIYEEKINRLQILLVQNVLEKMYYKKQWNDRRRFLDAGLKIISDKLNALTIEQNELYNEIADLNDESQSSLQTILEQQEGFETEHHNQIDSYEEMFEDIYKQISLISDTQGRLINKYKIELQSMAYEVKQMKLDESERLLQEQQKNKKIKNILQQDQQDFQALYNEEKDKLQELECKFDRLQQDFEELQQISQKIVNEKKGENINEAQIKQNVETLVKEIKMLEDKCIEYENEIKDKNKQLKNLRTCQSNLKQENLKLEEDIQEKMNNKELSEGKQKKMQREITRLSQVIERKEKEILRLEEKIEEIQNSEKERVQGYIQEIEDLTVENEKLKQEANTLAKSNKLFQAQMKKYESAEQITKQITEREQQLKELQLQYKELELKYQAVKKEADVTLSQKELHFQKAVNQLEQNHKKQMEEVKLSNQQQINNLQSQFKQDKEKFEKEAIQYLNYKDEEINKLRKQINISSSISSQNLSGSKENNPNQQSILQQSNVNNQNSIKDLQNLLIILSKDLRNKEKEIEALKQQLQQQPLQQISQNRLSTSQSYENKQSPRKRKSNSQVNDKYLQNILQTNK</sequence>
<dbReference type="Proteomes" id="UP000009168">
    <property type="component" value="Unassembled WGS sequence"/>
</dbReference>
<name>Q22MK3_TETTS</name>
<accession>Q22MK3</accession>
<keyword evidence="1" id="KW-0175">Coiled coil</keyword>